<reference evidence="1 2" key="1">
    <citation type="journal article" date="2007" name="Genome Res.">
        <title>Genome characteristics of facultatively symbiotic Frankia sp. strains reflect host range and host plant biogeography.</title>
        <authorList>
            <person name="Normand P."/>
            <person name="Lapierre P."/>
            <person name="Tisa L.S."/>
            <person name="Gogarten J.P."/>
            <person name="Alloisio N."/>
            <person name="Bagnarol E."/>
            <person name="Bassi C.A."/>
            <person name="Berry A.M."/>
            <person name="Bickhart D.M."/>
            <person name="Choisne N."/>
            <person name="Couloux A."/>
            <person name="Cournoyer B."/>
            <person name="Cruveiller S."/>
            <person name="Daubin V."/>
            <person name="Demange N."/>
            <person name="Francino M.P."/>
            <person name="Goltsman E."/>
            <person name="Huang Y."/>
            <person name="Kopp O.R."/>
            <person name="Labarre L."/>
            <person name="Lapidus A."/>
            <person name="Lavire C."/>
            <person name="Marechal J."/>
            <person name="Martinez M."/>
            <person name="Mastronunzio J.E."/>
            <person name="Mullin B.C."/>
            <person name="Niemann J."/>
            <person name="Pujic P."/>
            <person name="Rawnsley T."/>
            <person name="Rouy Z."/>
            <person name="Schenowitz C."/>
            <person name="Sellstedt A."/>
            <person name="Tavares F."/>
            <person name="Tomkins J.P."/>
            <person name="Vallenet D."/>
            <person name="Valverde C."/>
            <person name="Wall L.G."/>
            <person name="Wang Y."/>
            <person name="Medigue C."/>
            <person name="Benson D.R."/>
        </authorList>
    </citation>
    <scope>NUCLEOTIDE SEQUENCE [LARGE SCALE GENOMIC DNA]</scope>
    <source>
        <strain evidence="2">DSM 45986 / CECT 9034 / ACN14a</strain>
    </source>
</reference>
<evidence type="ECO:0000313" key="2">
    <source>
        <dbReference type="Proteomes" id="UP000000657"/>
    </source>
</evidence>
<gene>
    <name evidence="1" type="ordered locus">FRAAL0522</name>
</gene>
<evidence type="ECO:0000313" key="1">
    <source>
        <dbReference type="EMBL" id="CAJ59197.1"/>
    </source>
</evidence>
<dbReference type="KEGG" id="fal:FRAAL0522"/>
<protein>
    <submittedName>
        <fullName evidence="1">Uncharacterized protein</fullName>
    </submittedName>
</protein>
<proteinExistence type="predicted"/>
<dbReference type="HOGENOM" id="CLU_3099088_0_0_11"/>
<dbReference type="EMBL" id="CT573213">
    <property type="protein sequence ID" value="CAJ59197.1"/>
    <property type="molecule type" value="Genomic_DNA"/>
</dbReference>
<dbReference type="AlphaFoldDB" id="Q0RTA4"/>
<sequence>MRVRGGIETFLALSDTPLPKGASVLVIGTRGPRTVEVVPWLDPAAVFGGDL</sequence>
<keyword evidence="2" id="KW-1185">Reference proteome</keyword>
<dbReference type="STRING" id="326424.FRAAL0522"/>
<name>Q0RTA4_FRAAA</name>
<accession>Q0RTA4</accession>
<dbReference type="Proteomes" id="UP000000657">
    <property type="component" value="Chromosome"/>
</dbReference>
<organism evidence="1 2">
    <name type="scientific">Frankia alni (strain DSM 45986 / CECT 9034 / ACN14a)</name>
    <dbReference type="NCBI Taxonomy" id="326424"/>
    <lineage>
        <taxon>Bacteria</taxon>
        <taxon>Bacillati</taxon>
        <taxon>Actinomycetota</taxon>
        <taxon>Actinomycetes</taxon>
        <taxon>Frankiales</taxon>
        <taxon>Frankiaceae</taxon>
        <taxon>Frankia</taxon>
    </lineage>
</organism>